<dbReference type="Pfam" id="PF08282">
    <property type="entry name" value="Hydrolase_3"/>
    <property type="match status" value="1"/>
</dbReference>
<dbReference type="CDD" id="cd07516">
    <property type="entry name" value="HAD_Pase"/>
    <property type="match status" value="1"/>
</dbReference>
<dbReference type="Proteomes" id="UP000823894">
    <property type="component" value="Unassembled WGS sequence"/>
</dbReference>
<evidence type="ECO:0000313" key="1">
    <source>
        <dbReference type="EMBL" id="HJC39599.1"/>
    </source>
</evidence>
<gene>
    <name evidence="1" type="ORF">H9757_11155</name>
</gene>
<comment type="caution">
    <text evidence="1">The sequence shown here is derived from an EMBL/GenBank/DDBJ whole genome shotgun (WGS) entry which is preliminary data.</text>
</comment>
<dbReference type="GO" id="GO:0000287">
    <property type="term" value="F:magnesium ion binding"/>
    <property type="evidence" value="ECO:0007669"/>
    <property type="project" value="TreeGrafter"/>
</dbReference>
<dbReference type="AlphaFoldDB" id="A0A9D2SZ13"/>
<dbReference type="InterPro" id="IPR023214">
    <property type="entry name" value="HAD_sf"/>
</dbReference>
<reference evidence="1" key="1">
    <citation type="journal article" date="2021" name="PeerJ">
        <title>Extensive microbial diversity within the chicken gut microbiome revealed by metagenomics and culture.</title>
        <authorList>
            <person name="Gilroy R."/>
            <person name="Ravi A."/>
            <person name="Getino M."/>
            <person name="Pursley I."/>
            <person name="Horton D.L."/>
            <person name="Alikhan N.F."/>
            <person name="Baker D."/>
            <person name="Gharbi K."/>
            <person name="Hall N."/>
            <person name="Watson M."/>
            <person name="Adriaenssens E.M."/>
            <person name="Foster-Nyarko E."/>
            <person name="Jarju S."/>
            <person name="Secka A."/>
            <person name="Antonio M."/>
            <person name="Oren A."/>
            <person name="Chaudhuri R.R."/>
            <person name="La Ragione R."/>
            <person name="Hildebrand F."/>
            <person name="Pallen M.J."/>
        </authorList>
    </citation>
    <scope>NUCLEOTIDE SEQUENCE</scope>
    <source>
        <strain evidence="1">ChiGjej1B1-1692</strain>
    </source>
</reference>
<sequence length="291" mass="31734">MIRLLAVDMDGTCLDSRSRITDRTIGALRKAAAAGIQVVPTTGRSMTCVPHRLAAGTIRKTSGGKGKAADDARKNRGLFRYVITSNGAQVTDIEKSQAIFREMIPKGTALSLLDACRGIRVGVTSHINHEYLLQGRILVLLGHLVYGRDAGGVRWVQDMRRTVRESRYEVEELQFYFMSPSARKDVEKVLRRFPELEAAYTGLYVEVFAKGASKGTALSALAAHLGIRKEEIACIGDGENDLSMFNAAGLKIAMGNSVPELKEKADFVTESNNRNGVAEAVERYILAQSGT</sequence>
<evidence type="ECO:0000313" key="2">
    <source>
        <dbReference type="Proteomes" id="UP000823894"/>
    </source>
</evidence>
<proteinExistence type="predicted"/>
<keyword evidence="1" id="KW-0378">Hydrolase</keyword>
<dbReference type="GO" id="GO:0016791">
    <property type="term" value="F:phosphatase activity"/>
    <property type="evidence" value="ECO:0007669"/>
    <property type="project" value="TreeGrafter"/>
</dbReference>
<dbReference type="PANTHER" id="PTHR10000">
    <property type="entry name" value="PHOSPHOSERINE PHOSPHATASE"/>
    <property type="match status" value="1"/>
</dbReference>
<name>A0A9D2SZ13_9FIRM</name>
<dbReference type="EMBL" id="DWWK01000183">
    <property type="protein sequence ID" value="HJC39599.1"/>
    <property type="molecule type" value="Genomic_DNA"/>
</dbReference>
<dbReference type="NCBIfam" id="TIGR01484">
    <property type="entry name" value="HAD-SF-IIB"/>
    <property type="match status" value="1"/>
</dbReference>
<dbReference type="Gene3D" id="3.40.50.1000">
    <property type="entry name" value="HAD superfamily/HAD-like"/>
    <property type="match status" value="1"/>
</dbReference>
<dbReference type="GO" id="GO:0005829">
    <property type="term" value="C:cytosol"/>
    <property type="evidence" value="ECO:0007669"/>
    <property type="project" value="TreeGrafter"/>
</dbReference>
<protein>
    <submittedName>
        <fullName evidence="1">Cof-type HAD-IIB family hydrolase</fullName>
    </submittedName>
</protein>
<dbReference type="SUPFAM" id="SSF56784">
    <property type="entry name" value="HAD-like"/>
    <property type="match status" value="1"/>
</dbReference>
<dbReference type="Gene3D" id="3.30.1240.10">
    <property type="match status" value="1"/>
</dbReference>
<dbReference type="InterPro" id="IPR006379">
    <property type="entry name" value="HAD-SF_hydro_IIB"/>
</dbReference>
<organism evidence="1 2">
    <name type="scientific">Candidatus Mediterraneibacter faecigallinarum</name>
    <dbReference type="NCBI Taxonomy" id="2838669"/>
    <lineage>
        <taxon>Bacteria</taxon>
        <taxon>Bacillati</taxon>
        <taxon>Bacillota</taxon>
        <taxon>Clostridia</taxon>
        <taxon>Lachnospirales</taxon>
        <taxon>Lachnospiraceae</taxon>
        <taxon>Mediterraneibacter</taxon>
    </lineage>
</organism>
<dbReference type="InterPro" id="IPR036412">
    <property type="entry name" value="HAD-like_sf"/>
</dbReference>
<dbReference type="PANTHER" id="PTHR10000:SF50">
    <property type="entry name" value="STRESS RESPONSE PROTEIN YHAX"/>
    <property type="match status" value="1"/>
</dbReference>
<accession>A0A9D2SZ13</accession>
<reference evidence="1" key="2">
    <citation type="submission" date="2021-04" db="EMBL/GenBank/DDBJ databases">
        <authorList>
            <person name="Gilroy R."/>
        </authorList>
    </citation>
    <scope>NUCLEOTIDE SEQUENCE</scope>
    <source>
        <strain evidence="1">ChiGjej1B1-1692</strain>
    </source>
</reference>